<dbReference type="AlphaFoldDB" id="A0A5J5I6B9"/>
<evidence type="ECO:0000256" key="8">
    <source>
        <dbReference type="ARBA" id="ARBA00023002"/>
    </source>
</evidence>
<organism evidence="11 12">
    <name type="scientific">Niallia endozanthoxylica</name>
    <dbReference type="NCBI Taxonomy" id="2036016"/>
    <lineage>
        <taxon>Bacteria</taxon>
        <taxon>Bacillati</taxon>
        <taxon>Bacillota</taxon>
        <taxon>Bacilli</taxon>
        <taxon>Bacillales</taxon>
        <taxon>Bacillaceae</taxon>
        <taxon>Niallia</taxon>
    </lineage>
</organism>
<dbReference type="Proteomes" id="UP000326671">
    <property type="component" value="Unassembled WGS sequence"/>
</dbReference>
<dbReference type="InterPro" id="IPR036188">
    <property type="entry name" value="FAD/NAD-bd_sf"/>
</dbReference>
<dbReference type="GO" id="GO:0005737">
    <property type="term" value="C:cytoplasm"/>
    <property type="evidence" value="ECO:0007669"/>
    <property type="project" value="TreeGrafter"/>
</dbReference>
<dbReference type="Gene3D" id="3.30.9.10">
    <property type="entry name" value="D-Amino Acid Oxidase, subunit A, domain 2"/>
    <property type="match status" value="1"/>
</dbReference>
<evidence type="ECO:0000256" key="9">
    <source>
        <dbReference type="ARBA" id="ARBA00049055"/>
    </source>
</evidence>
<dbReference type="RefSeq" id="WP_150438236.1">
    <property type="nucleotide sequence ID" value="NZ_VYKL01000005.1"/>
</dbReference>
<keyword evidence="6" id="KW-0285">Flavoprotein</keyword>
<proteinExistence type="inferred from homology"/>
<dbReference type="PRINTS" id="PR01001">
    <property type="entry name" value="FADG3PDH"/>
</dbReference>
<comment type="similarity">
    <text evidence="3">Belongs to the FAD-dependent glycerol-3-phosphate dehydrogenase family.</text>
</comment>
<evidence type="ECO:0000256" key="6">
    <source>
        <dbReference type="ARBA" id="ARBA00022630"/>
    </source>
</evidence>
<dbReference type="SUPFAM" id="SSF54373">
    <property type="entry name" value="FAD-linked reductases, C-terminal domain"/>
    <property type="match status" value="1"/>
</dbReference>
<comment type="caution">
    <text evidence="11">The sequence shown here is derived from an EMBL/GenBank/DDBJ whole genome shotgun (WGS) entry which is preliminary data.</text>
</comment>
<dbReference type="GO" id="GO:0006072">
    <property type="term" value="P:glycerol-3-phosphate metabolic process"/>
    <property type="evidence" value="ECO:0007669"/>
    <property type="project" value="InterPro"/>
</dbReference>
<dbReference type="SUPFAM" id="SSF51905">
    <property type="entry name" value="FAD/NAD(P)-binding domain"/>
    <property type="match status" value="1"/>
</dbReference>
<comment type="catalytic activity">
    <reaction evidence="9">
        <text>a quinone + sn-glycerol 3-phosphate = dihydroxyacetone phosphate + a quinol</text>
        <dbReference type="Rhea" id="RHEA:18977"/>
        <dbReference type="ChEBI" id="CHEBI:24646"/>
        <dbReference type="ChEBI" id="CHEBI:57597"/>
        <dbReference type="ChEBI" id="CHEBI:57642"/>
        <dbReference type="ChEBI" id="CHEBI:132124"/>
        <dbReference type="EC" id="1.1.5.3"/>
    </reaction>
</comment>
<dbReference type="InterPro" id="IPR000447">
    <property type="entry name" value="G3P_DH_FAD-dep"/>
</dbReference>
<evidence type="ECO:0000256" key="7">
    <source>
        <dbReference type="ARBA" id="ARBA00022827"/>
    </source>
</evidence>
<dbReference type="EMBL" id="VYKL01000005">
    <property type="protein sequence ID" value="KAA9031152.1"/>
    <property type="molecule type" value="Genomic_DNA"/>
</dbReference>
<reference evidence="11 12" key="1">
    <citation type="submission" date="2019-09" db="EMBL/GenBank/DDBJ databases">
        <title>Whole genome sequences of isolates from the Mars Exploration Rovers.</title>
        <authorList>
            <person name="Seuylemezian A."/>
            <person name="Vaishampayan P."/>
        </authorList>
    </citation>
    <scope>NUCLEOTIDE SEQUENCE [LARGE SCALE GENOMIC DNA]</scope>
    <source>
        <strain evidence="11 12">MER_TA_151</strain>
    </source>
</reference>
<keyword evidence="7" id="KW-0274">FAD</keyword>
<dbReference type="PANTHER" id="PTHR13847:SF287">
    <property type="entry name" value="FAD-DEPENDENT OXIDOREDUCTASE DOMAIN-CONTAINING PROTEIN 1"/>
    <property type="match status" value="1"/>
</dbReference>
<evidence type="ECO:0000256" key="2">
    <source>
        <dbReference type="ARBA" id="ARBA00004977"/>
    </source>
</evidence>
<dbReference type="InterPro" id="IPR006076">
    <property type="entry name" value="FAD-dep_OxRdtase"/>
</dbReference>
<dbReference type="Gene3D" id="3.50.50.60">
    <property type="entry name" value="FAD/NAD(P)-binding domain"/>
    <property type="match status" value="1"/>
</dbReference>
<dbReference type="OrthoDB" id="9794226at2"/>
<dbReference type="GO" id="GO:0019563">
    <property type="term" value="P:glycerol catabolic process"/>
    <property type="evidence" value="ECO:0007669"/>
    <property type="project" value="UniProtKB-UniPathway"/>
</dbReference>
<dbReference type="PANTHER" id="PTHR13847">
    <property type="entry name" value="SARCOSINE DEHYDROGENASE-RELATED"/>
    <property type="match status" value="1"/>
</dbReference>
<evidence type="ECO:0000313" key="12">
    <source>
        <dbReference type="Proteomes" id="UP000326671"/>
    </source>
</evidence>
<dbReference type="UniPathway" id="UPA00618">
    <property type="reaction ID" value="UER00674"/>
</dbReference>
<dbReference type="Pfam" id="PF01266">
    <property type="entry name" value="DAO"/>
    <property type="match status" value="1"/>
</dbReference>
<feature type="domain" description="FAD dependent oxidoreductase" evidence="10">
    <location>
        <begin position="5"/>
        <end position="371"/>
    </location>
</feature>
<evidence type="ECO:0000256" key="4">
    <source>
        <dbReference type="ARBA" id="ARBA00013029"/>
    </source>
</evidence>
<gene>
    <name evidence="11" type="ORF">F4V44_01605</name>
</gene>
<evidence type="ECO:0000256" key="1">
    <source>
        <dbReference type="ARBA" id="ARBA00001974"/>
    </source>
</evidence>
<comment type="cofactor">
    <cofactor evidence="1">
        <name>FAD</name>
        <dbReference type="ChEBI" id="CHEBI:57692"/>
    </cofactor>
</comment>
<dbReference type="EC" id="1.1.5.3" evidence="4"/>
<evidence type="ECO:0000256" key="3">
    <source>
        <dbReference type="ARBA" id="ARBA00007330"/>
    </source>
</evidence>
<protein>
    <recommendedName>
        <fullName evidence="5">Aerobic glycerol-3-phosphate dehydrogenase</fullName>
        <ecNumber evidence="4">1.1.5.3</ecNumber>
    </recommendedName>
</protein>
<keyword evidence="8" id="KW-0560">Oxidoreductase</keyword>
<evidence type="ECO:0000313" key="11">
    <source>
        <dbReference type="EMBL" id="KAA9031152.1"/>
    </source>
</evidence>
<evidence type="ECO:0000256" key="5">
    <source>
        <dbReference type="ARBA" id="ARBA00017956"/>
    </source>
</evidence>
<dbReference type="GO" id="GO:0004368">
    <property type="term" value="F:glycerol-3-phosphate dehydrogenase (quinone) activity"/>
    <property type="evidence" value="ECO:0007669"/>
    <property type="project" value="UniProtKB-EC"/>
</dbReference>
<name>A0A5J5I6B9_9BACI</name>
<keyword evidence="12" id="KW-1185">Reference proteome</keyword>
<evidence type="ECO:0000259" key="10">
    <source>
        <dbReference type="Pfam" id="PF01266"/>
    </source>
</evidence>
<accession>A0A5J5I6B9</accession>
<sequence length="398" mass="44265">MNSFDVIVIGAGVIGSSVAYHLAKKGLEVALIEKGGVASGTSSRCDAVALICDKKPGIDTEIGYASIQLFKQLAKEFSVDFEFSSRGSLYVCETDQELQIAKDYVSQQAKDGYDMRMVDRNQLQEIEPYLADDLAGGIWTEVDSSMNPYKLCYAFVEEGKKLGLQVFDYHTVKEIKLDAKGRVESVVTDRGSFKTKRIVNCAGVWSPKIAEMVGIHIPIKPRKGMVLISEKTPLQVVNQKVHEFGYMLSKFEDIQFKRNVSELVEKHNVAFTIEPTDAHNYLVGGHRAFKGYDIAAEIEVMHAIAERATRFLPILKEINCIRAYAGVRPWVEDHLPIVSEVEEVPGYYIASGHEGDGISMSPITGRMVAQLIAGEPTDFNIDKLNFSRYKKKKQAAHA</sequence>
<comment type="pathway">
    <text evidence="2">Polyol metabolism; glycerol degradation via glycerol kinase pathway; glycerone phosphate from sn-glycerol 3-phosphate (aerobic route): step 1/1.</text>
</comment>